<comment type="caution">
    <text evidence="8">Lacks conserved residue(s) required for the propagation of feature annotation.</text>
</comment>
<keyword evidence="11" id="KW-1185">Reference proteome</keyword>
<dbReference type="CDD" id="cd17320">
    <property type="entry name" value="MFS_MdfA_MDR_like"/>
    <property type="match status" value="1"/>
</dbReference>
<accession>A0A0C5J6X7</accession>
<keyword evidence="4" id="KW-1003">Cell membrane</keyword>
<feature type="transmembrane region" description="Helical" evidence="8">
    <location>
        <begin position="46"/>
        <end position="62"/>
    </location>
</feature>
<dbReference type="PANTHER" id="PTHR42718">
    <property type="entry name" value="MAJOR FACILITATOR SUPERFAMILY MULTIDRUG TRANSPORTER MFSC"/>
    <property type="match status" value="1"/>
</dbReference>
<dbReference type="GO" id="GO:0005886">
    <property type="term" value="C:plasma membrane"/>
    <property type="evidence" value="ECO:0007669"/>
    <property type="project" value="UniProtKB-SubCell"/>
</dbReference>
<feature type="transmembrane region" description="Helical" evidence="8">
    <location>
        <begin position="312"/>
        <end position="333"/>
    </location>
</feature>
<keyword evidence="8" id="KW-0997">Cell inner membrane</keyword>
<dbReference type="AlphaFoldDB" id="A0A0C5J6X7"/>
<dbReference type="InterPro" id="IPR036259">
    <property type="entry name" value="MFS_trans_sf"/>
</dbReference>
<evidence type="ECO:0000256" key="5">
    <source>
        <dbReference type="ARBA" id="ARBA00022692"/>
    </source>
</evidence>
<sequence length="398" mass="43158">MKISQQHFAFLLAALSAIGPFAIDTYLPAFPEMAQQLGASALQIQQTLTFYLIPFGFMMLWHGTLSDALGRRRIILAGLLLFVLASLLCAFATRIEMLWLGRALQGMSSGVGMVVGRAMVRDVLHGAHAQRLMAKVAILFAIAPAVSPIVGGYLLRFYDWQGIFIFLALFTGLLLAACLAWLPETLAVEKRQSLHPLKLLRAYQDVLSHGMFNRLAMASAFTFNAFFIYVVAAPVFLIRHLGLTPQSFAVMFVPQVAGMMIGSFLSGRFAGRLTHRRTIVISYAVMAVAASLNLVINLVLPPSLPWSILPLPLFACGMSLSMPNMQLLVLDLFPERRGLTSSTMSAISTLVGALSTALIIPLLWDSTLGLSLGMAGFLVLGVISFALTRTLDEAHAGA</sequence>
<dbReference type="GO" id="GO:0042910">
    <property type="term" value="F:xenobiotic transmembrane transporter activity"/>
    <property type="evidence" value="ECO:0007669"/>
    <property type="project" value="InterPro"/>
</dbReference>
<organism evidence="10 11">
    <name type="scientific">Rugosibacter aromaticivorans</name>
    <dbReference type="NCBI Taxonomy" id="1565605"/>
    <lineage>
        <taxon>Bacteria</taxon>
        <taxon>Pseudomonadati</taxon>
        <taxon>Pseudomonadota</taxon>
        <taxon>Betaproteobacteria</taxon>
        <taxon>Nitrosomonadales</taxon>
        <taxon>Sterolibacteriaceae</taxon>
        <taxon>Rugosibacter</taxon>
    </lineage>
</organism>
<dbReference type="RefSeq" id="WP_202635596.1">
    <property type="nucleotide sequence ID" value="NZ_CP010554.1"/>
</dbReference>
<dbReference type="Proteomes" id="UP000061603">
    <property type="component" value="Chromosome"/>
</dbReference>
<dbReference type="Pfam" id="PF07690">
    <property type="entry name" value="MFS_1"/>
    <property type="match status" value="1"/>
</dbReference>
<feature type="transmembrane region" description="Helical" evidence="8">
    <location>
        <begin position="345"/>
        <end position="364"/>
    </location>
</feature>
<comment type="similarity">
    <text evidence="2 8">Belongs to the major facilitator superfamily. Bcr/CmlA family.</text>
</comment>
<dbReference type="InterPro" id="IPR004812">
    <property type="entry name" value="Efflux_drug-R_Bcr/CmlA"/>
</dbReference>
<keyword evidence="3 8" id="KW-0813">Transport</keyword>
<evidence type="ECO:0000313" key="10">
    <source>
        <dbReference type="EMBL" id="AJP47409.1"/>
    </source>
</evidence>
<dbReference type="InterPro" id="IPR011701">
    <property type="entry name" value="MFS"/>
</dbReference>
<feature type="transmembrane region" description="Helical" evidence="8">
    <location>
        <begin position="215"/>
        <end position="236"/>
    </location>
</feature>
<feature type="transmembrane region" description="Helical" evidence="8">
    <location>
        <begin position="99"/>
        <end position="120"/>
    </location>
</feature>
<evidence type="ECO:0000256" key="1">
    <source>
        <dbReference type="ARBA" id="ARBA00004651"/>
    </source>
</evidence>
<dbReference type="HOGENOM" id="CLU_001265_47_1_4"/>
<dbReference type="NCBIfam" id="TIGR00710">
    <property type="entry name" value="efflux_Bcr_CflA"/>
    <property type="match status" value="1"/>
</dbReference>
<evidence type="ECO:0000256" key="6">
    <source>
        <dbReference type="ARBA" id="ARBA00022989"/>
    </source>
</evidence>
<evidence type="ECO:0000256" key="2">
    <source>
        <dbReference type="ARBA" id="ARBA00006236"/>
    </source>
</evidence>
<proteinExistence type="inferred from homology"/>
<dbReference type="GO" id="GO:1990961">
    <property type="term" value="P:xenobiotic detoxification by transmembrane export across the plasma membrane"/>
    <property type="evidence" value="ECO:0007669"/>
    <property type="project" value="InterPro"/>
</dbReference>
<dbReference type="EMBL" id="CP010554">
    <property type="protein sequence ID" value="AJP47409.1"/>
    <property type="molecule type" value="Genomic_DNA"/>
</dbReference>
<evidence type="ECO:0000256" key="4">
    <source>
        <dbReference type="ARBA" id="ARBA00022475"/>
    </source>
</evidence>
<dbReference type="STRING" id="1565605.PG1C_00970"/>
<comment type="subcellular location">
    <subcellularLocation>
        <location evidence="8">Cell inner membrane</location>
        <topology evidence="8">Multi-pass membrane protein</topology>
    </subcellularLocation>
    <subcellularLocation>
        <location evidence="1">Cell membrane</location>
        <topology evidence="1">Multi-pass membrane protein</topology>
    </subcellularLocation>
</comment>
<gene>
    <name evidence="10" type="ORF">PG1C_00970</name>
</gene>
<evidence type="ECO:0000256" key="3">
    <source>
        <dbReference type="ARBA" id="ARBA00022448"/>
    </source>
</evidence>
<dbReference type="Gene3D" id="1.20.1720.10">
    <property type="entry name" value="Multidrug resistance protein D"/>
    <property type="match status" value="1"/>
</dbReference>
<feature type="transmembrane region" description="Helical" evidence="8">
    <location>
        <begin position="370"/>
        <end position="388"/>
    </location>
</feature>
<dbReference type="PANTHER" id="PTHR42718:SF9">
    <property type="entry name" value="MAJOR FACILITATOR SUPERFAMILY MULTIDRUG TRANSPORTER MFSC"/>
    <property type="match status" value="1"/>
</dbReference>
<evidence type="ECO:0000313" key="11">
    <source>
        <dbReference type="Proteomes" id="UP000061603"/>
    </source>
</evidence>
<evidence type="ECO:0000259" key="9">
    <source>
        <dbReference type="PROSITE" id="PS50850"/>
    </source>
</evidence>
<keyword evidence="7 8" id="KW-0472">Membrane</keyword>
<reference evidence="10 11" key="1">
    <citation type="journal article" date="2015" name="Genome Announc.">
        <title>Complete Genome Sequence of a Novel Bacterium within the Family Rhodocyclaceae That Degrades Polycyclic Aromatic Hydrocarbons.</title>
        <authorList>
            <person name="Singleton D.R."/>
            <person name="Dickey A.N."/>
            <person name="Scholl E.H."/>
            <person name="Wright F.A."/>
            <person name="Aitken M.D."/>
        </authorList>
    </citation>
    <scope>NUCLEOTIDE SEQUENCE [LARGE SCALE GENOMIC DNA]</scope>
    <source>
        <strain evidence="11">PG1-Ca6</strain>
    </source>
</reference>
<name>A0A0C5J6X7_9PROT</name>
<feature type="domain" description="Major facilitator superfamily (MFS) profile" evidence="9">
    <location>
        <begin position="8"/>
        <end position="393"/>
    </location>
</feature>
<protein>
    <recommendedName>
        <fullName evidence="8">Bcr/CflA family efflux transporter</fullName>
    </recommendedName>
</protein>
<keyword evidence="6 8" id="KW-1133">Transmembrane helix</keyword>
<dbReference type="InterPro" id="IPR020846">
    <property type="entry name" value="MFS_dom"/>
</dbReference>
<evidence type="ECO:0000256" key="8">
    <source>
        <dbReference type="RuleBase" id="RU365088"/>
    </source>
</evidence>
<keyword evidence="5 8" id="KW-0812">Transmembrane</keyword>
<feature type="transmembrane region" description="Helical" evidence="8">
    <location>
        <begin position="279"/>
        <end position="300"/>
    </location>
</feature>
<feature type="transmembrane region" description="Helical" evidence="8">
    <location>
        <begin position="160"/>
        <end position="182"/>
    </location>
</feature>
<dbReference type="PROSITE" id="PS50850">
    <property type="entry name" value="MFS"/>
    <property type="match status" value="1"/>
</dbReference>
<feature type="transmembrane region" description="Helical" evidence="8">
    <location>
        <begin position="248"/>
        <end position="267"/>
    </location>
</feature>
<feature type="transmembrane region" description="Helical" evidence="8">
    <location>
        <begin position="132"/>
        <end position="154"/>
    </location>
</feature>
<evidence type="ECO:0000256" key="7">
    <source>
        <dbReference type="ARBA" id="ARBA00023136"/>
    </source>
</evidence>
<dbReference type="SUPFAM" id="SSF103473">
    <property type="entry name" value="MFS general substrate transporter"/>
    <property type="match status" value="1"/>
</dbReference>
<dbReference type="KEGG" id="rbu:PG1C_00970"/>
<feature type="transmembrane region" description="Helical" evidence="8">
    <location>
        <begin position="74"/>
        <end position="93"/>
    </location>
</feature>